<sequence length="307" mass="33101">MQQQCVIALEMLWQQSQPLTDAGGDHRQRPDVVAGHLEPVFCRFRLLPFLGGRDHIVQIVVAAGELSGKGQLLWSGNAMDLPIVLPAGCAGRRLATVLQGGVPPGSLHQLVEPIDVATRCGHAGFEQIALARFYPLIAIEAEHHGALPRAQLGAVLAPLTAGLQLAAAALADVDLERFRTVVGEVDIGIGQCKLRELADQQQGGITEGFLHHRILLVAGQWKVTVMANAEVSLFTFWLQVNELVLFGALLWCKASEAARLKREGGAREGARVRRLQELAVGQRVGKQRQMGEVEGEVYCDGDAETAA</sequence>
<proteinExistence type="predicted"/>
<dbReference type="AlphaFoldDB" id="A0A653L748"/>
<protein>
    <submittedName>
        <fullName evidence="1">Uncharacterized protein</fullName>
    </submittedName>
</protein>
<organism evidence="1 2">
    <name type="scientific">Aeromonas veronii</name>
    <dbReference type="NCBI Taxonomy" id="654"/>
    <lineage>
        <taxon>Bacteria</taxon>
        <taxon>Pseudomonadati</taxon>
        <taxon>Pseudomonadota</taxon>
        <taxon>Gammaproteobacteria</taxon>
        <taxon>Aeromonadales</taxon>
        <taxon>Aeromonadaceae</taxon>
        <taxon>Aeromonas</taxon>
    </lineage>
</organism>
<accession>A0A653L748</accession>
<dbReference type="EMBL" id="CABWLC010000018">
    <property type="protein sequence ID" value="VXA87529.1"/>
    <property type="molecule type" value="Genomic_DNA"/>
</dbReference>
<gene>
    <name evidence="1" type="ORF">AERO8C_50236</name>
</gene>
<dbReference type="Proteomes" id="UP000439123">
    <property type="component" value="Unassembled WGS sequence"/>
</dbReference>
<reference evidence="1 2" key="1">
    <citation type="submission" date="2019-10" db="EMBL/GenBank/DDBJ databases">
        <authorList>
            <person name="Karimi E."/>
        </authorList>
    </citation>
    <scope>NUCLEOTIDE SEQUENCE [LARGE SCALE GENOMIC DNA]</scope>
    <source>
        <strain evidence="1">Aeromonas sp. 8C</strain>
    </source>
</reference>
<name>A0A653L748_AERVE</name>
<evidence type="ECO:0000313" key="1">
    <source>
        <dbReference type="EMBL" id="VXA87529.1"/>
    </source>
</evidence>
<evidence type="ECO:0000313" key="2">
    <source>
        <dbReference type="Proteomes" id="UP000439123"/>
    </source>
</evidence>